<protein>
    <submittedName>
        <fullName evidence="2">Uncharacterized protein</fullName>
    </submittedName>
</protein>
<evidence type="ECO:0000313" key="3">
    <source>
        <dbReference type="Proteomes" id="UP000306102"/>
    </source>
</evidence>
<dbReference type="Proteomes" id="UP000306102">
    <property type="component" value="Unassembled WGS sequence"/>
</dbReference>
<feature type="region of interest" description="Disordered" evidence="1">
    <location>
        <begin position="179"/>
        <end position="198"/>
    </location>
</feature>
<proteinExistence type="predicted"/>
<dbReference type="AlphaFoldDB" id="A0A4S4EC53"/>
<comment type="caution">
    <text evidence="2">The sequence shown here is derived from an EMBL/GenBank/DDBJ whole genome shotgun (WGS) entry which is preliminary data.</text>
</comment>
<gene>
    <name evidence="2" type="ORF">TEA_014298</name>
</gene>
<name>A0A4S4EC53_CAMSN</name>
<accession>A0A4S4EC53</accession>
<evidence type="ECO:0000313" key="2">
    <source>
        <dbReference type="EMBL" id="THG13820.1"/>
    </source>
</evidence>
<evidence type="ECO:0000256" key="1">
    <source>
        <dbReference type="SAM" id="MobiDB-lite"/>
    </source>
</evidence>
<keyword evidence="3" id="KW-1185">Reference proteome</keyword>
<dbReference type="EMBL" id="SDRB02005670">
    <property type="protein sequence ID" value="THG13820.1"/>
    <property type="molecule type" value="Genomic_DNA"/>
</dbReference>
<organism evidence="2 3">
    <name type="scientific">Camellia sinensis var. sinensis</name>
    <name type="common">China tea</name>
    <dbReference type="NCBI Taxonomy" id="542762"/>
    <lineage>
        <taxon>Eukaryota</taxon>
        <taxon>Viridiplantae</taxon>
        <taxon>Streptophyta</taxon>
        <taxon>Embryophyta</taxon>
        <taxon>Tracheophyta</taxon>
        <taxon>Spermatophyta</taxon>
        <taxon>Magnoliopsida</taxon>
        <taxon>eudicotyledons</taxon>
        <taxon>Gunneridae</taxon>
        <taxon>Pentapetalae</taxon>
        <taxon>asterids</taxon>
        <taxon>Ericales</taxon>
        <taxon>Theaceae</taxon>
        <taxon>Camellia</taxon>
    </lineage>
</organism>
<sequence length="198" mass="22121">MNDLNPEKAVTFWDMKRHQLQLRNLLSKHQCHSRSRGFKHSQKLSHQARKTSPNNPVFFNSSFLSTTRSGNPRVMVSLPLNFTMIMVFHEKIKRKKTDMGFGFLPMRFVVGLSLIFSTEYRKEGVEDGEADVGVGVGGVEEAAEGDGVRGCPELENAVDVNEMVEEAAVLALVTMEGRLGSMDSSSPRRKGRADSRSF</sequence>
<reference evidence="2 3" key="1">
    <citation type="journal article" date="2018" name="Proc. Natl. Acad. Sci. U.S.A.">
        <title>Draft genome sequence of Camellia sinensis var. sinensis provides insights into the evolution of the tea genome and tea quality.</title>
        <authorList>
            <person name="Wei C."/>
            <person name="Yang H."/>
            <person name="Wang S."/>
            <person name="Zhao J."/>
            <person name="Liu C."/>
            <person name="Gao L."/>
            <person name="Xia E."/>
            <person name="Lu Y."/>
            <person name="Tai Y."/>
            <person name="She G."/>
            <person name="Sun J."/>
            <person name="Cao H."/>
            <person name="Tong W."/>
            <person name="Gao Q."/>
            <person name="Li Y."/>
            <person name="Deng W."/>
            <person name="Jiang X."/>
            <person name="Wang W."/>
            <person name="Chen Q."/>
            <person name="Zhang S."/>
            <person name="Li H."/>
            <person name="Wu J."/>
            <person name="Wang P."/>
            <person name="Li P."/>
            <person name="Shi C."/>
            <person name="Zheng F."/>
            <person name="Jian J."/>
            <person name="Huang B."/>
            <person name="Shan D."/>
            <person name="Shi M."/>
            <person name="Fang C."/>
            <person name="Yue Y."/>
            <person name="Li F."/>
            <person name="Li D."/>
            <person name="Wei S."/>
            <person name="Han B."/>
            <person name="Jiang C."/>
            <person name="Yin Y."/>
            <person name="Xia T."/>
            <person name="Zhang Z."/>
            <person name="Bennetzen J.L."/>
            <person name="Zhao S."/>
            <person name="Wan X."/>
        </authorList>
    </citation>
    <scope>NUCLEOTIDE SEQUENCE [LARGE SCALE GENOMIC DNA]</scope>
    <source>
        <strain evidence="3">cv. Shuchazao</strain>
        <tissue evidence="2">Leaf</tissue>
    </source>
</reference>